<keyword evidence="1" id="KW-0175">Coiled coil</keyword>
<dbReference type="OrthoDB" id="7352002at2"/>
<proteinExistence type="predicted"/>
<evidence type="ECO:0000256" key="2">
    <source>
        <dbReference type="SAM" id="Phobius"/>
    </source>
</evidence>
<accession>A0A017T061</accession>
<keyword evidence="2" id="KW-0812">Transmembrane</keyword>
<comment type="caution">
    <text evidence="3">The sequence shown here is derived from an EMBL/GenBank/DDBJ whole genome shotgun (WGS) entry which is preliminary data.</text>
</comment>
<organism evidence="3 4">
    <name type="scientific">Chondromyces apiculatus DSM 436</name>
    <dbReference type="NCBI Taxonomy" id="1192034"/>
    <lineage>
        <taxon>Bacteria</taxon>
        <taxon>Pseudomonadati</taxon>
        <taxon>Myxococcota</taxon>
        <taxon>Polyangia</taxon>
        <taxon>Polyangiales</taxon>
        <taxon>Polyangiaceae</taxon>
        <taxon>Chondromyces</taxon>
    </lineage>
</organism>
<name>A0A017T061_9BACT</name>
<evidence type="ECO:0000256" key="1">
    <source>
        <dbReference type="SAM" id="Coils"/>
    </source>
</evidence>
<sequence>MKSGPLRYAKAAFNARPLGMFVAPNWILLGVFALLGVLNWGFWVLGAGLELAYLFALTNSARFQRLVDSEEATRRLAPARARVDEVLSKLGYDDQARYGRLRGRCERLLHDPQGDEAALAVQKGALDRLLWMYLQLLRTRGALDALLREAEGRGEGEAALLRKAKGISEQQERADAELGRSLAAQADLLRQRAARQVEARTKLAQVEAELARIEHQVELIREDAVVTAEPGAVRLRIDAVTAGLNETMSWVRSQPDLGTADMLDETPELLEAEAEARAEARR</sequence>
<dbReference type="STRING" id="1192034.CAP_6791"/>
<dbReference type="AlphaFoldDB" id="A0A017T061"/>
<dbReference type="EMBL" id="ASRX01000059">
    <property type="protein sequence ID" value="EYF02583.1"/>
    <property type="molecule type" value="Genomic_DNA"/>
</dbReference>
<keyword evidence="2" id="KW-1133">Transmembrane helix</keyword>
<dbReference type="Proteomes" id="UP000019678">
    <property type="component" value="Unassembled WGS sequence"/>
</dbReference>
<feature type="transmembrane region" description="Helical" evidence="2">
    <location>
        <begin position="26"/>
        <end position="56"/>
    </location>
</feature>
<evidence type="ECO:0000313" key="4">
    <source>
        <dbReference type="Proteomes" id="UP000019678"/>
    </source>
</evidence>
<dbReference type="eggNOG" id="ENOG50340PA">
    <property type="taxonomic scope" value="Bacteria"/>
</dbReference>
<evidence type="ECO:0000313" key="3">
    <source>
        <dbReference type="EMBL" id="EYF02583.1"/>
    </source>
</evidence>
<reference evidence="3 4" key="1">
    <citation type="submission" date="2013-05" db="EMBL/GenBank/DDBJ databases">
        <title>Genome assembly of Chondromyces apiculatus DSM 436.</title>
        <authorList>
            <person name="Sharma G."/>
            <person name="Khatri I."/>
            <person name="Kaur C."/>
            <person name="Mayilraj S."/>
            <person name="Subramanian S."/>
        </authorList>
    </citation>
    <scope>NUCLEOTIDE SEQUENCE [LARGE SCALE GENOMIC DNA]</scope>
    <source>
        <strain evidence="3 4">DSM 436</strain>
    </source>
</reference>
<keyword evidence="4" id="KW-1185">Reference proteome</keyword>
<dbReference type="RefSeq" id="WP_044247402.1">
    <property type="nucleotide sequence ID" value="NZ_ASRX01000059.1"/>
</dbReference>
<protein>
    <submittedName>
        <fullName evidence="3">Uncharacterized protein</fullName>
    </submittedName>
</protein>
<gene>
    <name evidence="3" type="ORF">CAP_6791</name>
</gene>
<feature type="coiled-coil region" evidence="1">
    <location>
        <begin position="196"/>
        <end position="223"/>
    </location>
</feature>
<keyword evidence="2" id="KW-0472">Membrane</keyword>